<evidence type="ECO:0000313" key="3">
    <source>
        <dbReference type="Proteomes" id="UP000077069"/>
    </source>
</evidence>
<gene>
    <name evidence="2" type="ORF">CC84DRAFT_1209765</name>
</gene>
<keyword evidence="3" id="KW-1185">Reference proteome</keyword>
<evidence type="ECO:0000256" key="1">
    <source>
        <dbReference type="SAM" id="SignalP"/>
    </source>
</evidence>
<name>A0A177C0E3_9PLEO</name>
<dbReference type="EMBL" id="KV441560">
    <property type="protein sequence ID" value="OAG00080.1"/>
    <property type="molecule type" value="Genomic_DNA"/>
</dbReference>
<reference evidence="2 3" key="1">
    <citation type="submission" date="2016-05" db="EMBL/GenBank/DDBJ databases">
        <title>Comparative analysis of secretome profiles of manganese(II)-oxidizing ascomycete fungi.</title>
        <authorList>
            <consortium name="DOE Joint Genome Institute"/>
            <person name="Zeiner C.A."/>
            <person name="Purvine S.O."/>
            <person name="Zink E.M."/>
            <person name="Wu S."/>
            <person name="Pasa-Tolic L."/>
            <person name="Chaput D.L."/>
            <person name="Haridas S."/>
            <person name="Grigoriev I.V."/>
            <person name="Santelli C.M."/>
            <person name="Hansel C.M."/>
        </authorList>
    </citation>
    <scope>NUCLEOTIDE SEQUENCE [LARGE SCALE GENOMIC DNA]</scope>
    <source>
        <strain evidence="2 3">AP3s5-JAC2a</strain>
    </source>
</reference>
<protein>
    <submittedName>
        <fullName evidence="2">Uncharacterized protein</fullName>
    </submittedName>
</protein>
<dbReference type="Proteomes" id="UP000077069">
    <property type="component" value="Unassembled WGS sequence"/>
</dbReference>
<dbReference type="InParanoid" id="A0A177C0E3"/>
<dbReference type="RefSeq" id="XP_018030445.1">
    <property type="nucleotide sequence ID" value="XM_018182238.1"/>
</dbReference>
<sequence length="118" mass="12159">MKVVGILSLLFTAVAVEAVALTPRADVGDPCKQDNNCYGGAKCCNNICKLGSCTAPGNNAGAKCANDYGCFGGAICCTGLCTLGSCRMDGTCDADNDCYGWCHNNYHLCTSAMPACHV</sequence>
<evidence type="ECO:0000313" key="2">
    <source>
        <dbReference type="EMBL" id="OAG00080.1"/>
    </source>
</evidence>
<accession>A0A177C0E3</accession>
<dbReference type="GeneID" id="28765724"/>
<proteinExistence type="predicted"/>
<organism evidence="2 3">
    <name type="scientific">Paraphaeosphaeria sporulosa</name>
    <dbReference type="NCBI Taxonomy" id="1460663"/>
    <lineage>
        <taxon>Eukaryota</taxon>
        <taxon>Fungi</taxon>
        <taxon>Dikarya</taxon>
        <taxon>Ascomycota</taxon>
        <taxon>Pezizomycotina</taxon>
        <taxon>Dothideomycetes</taxon>
        <taxon>Pleosporomycetidae</taxon>
        <taxon>Pleosporales</taxon>
        <taxon>Massarineae</taxon>
        <taxon>Didymosphaeriaceae</taxon>
        <taxon>Paraphaeosphaeria</taxon>
    </lineage>
</organism>
<feature type="chain" id="PRO_5008057572" evidence="1">
    <location>
        <begin position="19"/>
        <end position="118"/>
    </location>
</feature>
<dbReference type="OrthoDB" id="3778944at2759"/>
<keyword evidence="1" id="KW-0732">Signal</keyword>
<dbReference type="AlphaFoldDB" id="A0A177C0E3"/>
<feature type="signal peptide" evidence="1">
    <location>
        <begin position="1"/>
        <end position="18"/>
    </location>
</feature>